<keyword evidence="8" id="KW-1185">Reference proteome</keyword>
<feature type="transmembrane region" description="Helical" evidence="6">
    <location>
        <begin position="20"/>
        <end position="39"/>
    </location>
</feature>
<keyword evidence="2 6" id="KW-0812">Transmembrane</keyword>
<sequence length="287" mass="30707">MRYNDNARLDSGQVVGGGGAGGRIAVGGGIGTMILLFILSQLFGIDLTGLAGGGQTDSRPDGNAYAHCQSGGDVEANRECRWVAYTNSIQNYWSQAYSGYRMTQTHIFTGQVSTACGTATSAVGPFYCPADGKVYLDTGFFEQLMGQLGAQGGDAAEAYVIAHEYGHHVSNLTGVMEQVQRAGNQTGPDSPQVRLELQADCYAGVWFKNATADPNSPIAQITQDDLNRAVDAAIAVGDDRIQERTQGRVDRESWTHGSSEQRKRWLATGYNSGDPNQCNTFASNTRV</sequence>
<feature type="compositionally biased region" description="Polar residues" evidence="5">
    <location>
        <begin position="269"/>
        <end position="287"/>
    </location>
</feature>
<evidence type="ECO:0000313" key="8">
    <source>
        <dbReference type="Proteomes" id="UP001442841"/>
    </source>
</evidence>
<evidence type="ECO:0000313" key="7">
    <source>
        <dbReference type="EMBL" id="XAN08584.1"/>
    </source>
</evidence>
<dbReference type="PANTHER" id="PTHR30168:SF0">
    <property type="entry name" value="INNER MEMBRANE PROTEIN"/>
    <property type="match status" value="1"/>
</dbReference>
<evidence type="ECO:0000256" key="6">
    <source>
        <dbReference type="SAM" id="Phobius"/>
    </source>
</evidence>
<dbReference type="EMBL" id="CP154795">
    <property type="protein sequence ID" value="XAN08584.1"/>
    <property type="molecule type" value="Genomic_DNA"/>
</dbReference>
<comment type="subcellular location">
    <subcellularLocation>
        <location evidence="1">Membrane</location>
        <topology evidence="1">Single-pass membrane protein</topology>
    </subcellularLocation>
</comment>
<feature type="region of interest" description="Disordered" evidence="5">
    <location>
        <begin position="268"/>
        <end position="287"/>
    </location>
</feature>
<evidence type="ECO:0000256" key="5">
    <source>
        <dbReference type="SAM" id="MobiDB-lite"/>
    </source>
</evidence>
<reference evidence="7 8" key="1">
    <citation type="submission" date="2024-04" db="EMBL/GenBank/DDBJ databases">
        <title>Isolation of an actinomycete strain from pig manure.</title>
        <authorList>
            <person name="Gong T."/>
            <person name="Yu Z."/>
            <person name="An M."/>
            <person name="Wei C."/>
            <person name="Yang W."/>
            <person name="Liu L."/>
        </authorList>
    </citation>
    <scope>NUCLEOTIDE SEQUENCE [LARGE SCALE GENOMIC DNA]</scope>
    <source>
        <strain evidence="7 8">ZF39</strain>
    </source>
</reference>
<gene>
    <name evidence="7" type="ORF">AADG42_15145</name>
</gene>
<organism evidence="7 8">
    <name type="scientific">Ammonicoccus fulvus</name>
    <dbReference type="NCBI Taxonomy" id="3138240"/>
    <lineage>
        <taxon>Bacteria</taxon>
        <taxon>Bacillati</taxon>
        <taxon>Actinomycetota</taxon>
        <taxon>Actinomycetes</taxon>
        <taxon>Propionibacteriales</taxon>
        <taxon>Propionibacteriaceae</taxon>
        <taxon>Ammonicoccus</taxon>
    </lineage>
</organism>
<keyword evidence="4 6" id="KW-0472">Membrane</keyword>
<dbReference type="RefSeq" id="WP_425310041.1">
    <property type="nucleotide sequence ID" value="NZ_CP154795.1"/>
</dbReference>
<name>A0ABZ3FV35_9ACTN</name>
<protein>
    <submittedName>
        <fullName evidence="7">Neutral zinc metallopeptidase</fullName>
    </submittedName>
</protein>
<dbReference type="Proteomes" id="UP001442841">
    <property type="component" value="Chromosome"/>
</dbReference>
<dbReference type="PANTHER" id="PTHR30168">
    <property type="entry name" value="PUTATIVE MEMBRANE PROTEIN YPFJ"/>
    <property type="match status" value="1"/>
</dbReference>
<evidence type="ECO:0000256" key="4">
    <source>
        <dbReference type="ARBA" id="ARBA00023136"/>
    </source>
</evidence>
<evidence type="ECO:0000256" key="1">
    <source>
        <dbReference type="ARBA" id="ARBA00004167"/>
    </source>
</evidence>
<evidence type="ECO:0000256" key="3">
    <source>
        <dbReference type="ARBA" id="ARBA00022989"/>
    </source>
</evidence>
<dbReference type="Pfam" id="PF04228">
    <property type="entry name" value="Zn_peptidase"/>
    <property type="match status" value="1"/>
</dbReference>
<proteinExistence type="predicted"/>
<keyword evidence="3 6" id="KW-1133">Transmembrane helix</keyword>
<evidence type="ECO:0000256" key="2">
    <source>
        <dbReference type="ARBA" id="ARBA00022692"/>
    </source>
</evidence>
<dbReference type="InterPro" id="IPR007343">
    <property type="entry name" value="Uncharacterised_pept_Zn_put"/>
</dbReference>
<accession>A0ABZ3FV35</accession>